<evidence type="ECO:0000256" key="1">
    <source>
        <dbReference type="ARBA" id="ARBA00022574"/>
    </source>
</evidence>
<feature type="repeat" description="WD" evidence="3">
    <location>
        <begin position="1037"/>
        <end position="1078"/>
    </location>
</feature>
<dbReference type="Gene3D" id="3.40.50.1580">
    <property type="entry name" value="Nucleoside phosphorylase domain"/>
    <property type="match status" value="1"/>
</dbReference>
<dbReference type="PROSITE" id="PS50837">
    <property type="entry name" value="NACHT"/>
    <property type="match status" value="1"/>
</dbReference>
<proteinExistence type="predicted"/>
<dbReference type="GO" id="GO:0009116">
    <property type="term" value="P:nucleoside metabolic process"/>
    <property type="evidence" value="ECO:0007669"/>
    <property type="project" value="InterPro"/>
</dbReference>
<dbReference type="InterPro" id="IPR015943">
    <property type="entry name" value="WD40/YVTN_repeat-like_dom_sf"/>
</dbReference>
<dbReference type="Gene3D" id="2.130.10.10">
    <property type="entry name" value="YVTN repeat-like/Quinoprotein amine dehydrogenase"/>
    <property type="match status" value="6"/>
</dbReference>
<feature type="domain" description="NACHT" evidence="4">
    <location>
        <begin position="387"/>
        <end position="536"/>
    </location>
</feature>
<evidence type="ECO:0000259" key="4">
    <source>
        <dbReference type="PROSITE" id="PS50837"/>
    </source>
</evidence>
<name>A0A9P8L069_9PEZI</name>
<feature type="repeat" description="WD" evidence="3">
    <location>
        <begin position="1331"/>
        <end position="1372"/>
    </location>
</feature>
<dbReference type="PANTHER" id="PTHR44129">
    <property type="entry name" value="WD REPEAT-CONTAINING PROTEIN POP1"/>
    <property type="match status" value="1"/>
</dbReference>
<feature type="repeat" description="WD" evidence="3">
    <location>
        <begin position="1079"/>
        <end position="1120"/>
    </location>
</feature>
<reference evidence="5" key="1">
    <citation type="submission" date="2021-03" db="EMBL/GenBank/DDBJ databases">
        <title>Comparative genomics and phylogenomic investigation of the class Geoglossomycetes provide insights into ecological specialization and systematics.</title>
        <authorList>
            <person name="Melie T."/>
            <person name="Pirro S."/>
            <person name="Miller A.N."/>
            <person name="Quandt A."/>
        </authorList>
    </citation>
    <scope>NUCLEOTIDE SEQUENCE</scope>
    <source>
        <strain evidence="5">GBOQ0MN5Z8</strain>
    </source>
</reference>
<dbReference type="GO" id="GO:0003824">
    <property type="term" value="F:catalytic activity"/>
    <property type="evidence" value="ECO:0007669"/>
    <property type="project" value="InterPro"/>
</dbReference>
<feature type="repeat" description="WD" evidence="3">
    <location>
        <begin position="1163"/>
        <end position="1195"/>
    </location>
</feature>
<dbReference type="InterPro" id="IPR035994">
    <property type="entry name" value="Nucleoside_phosphorylase_sf"/>
</dbReference>
<dbReference type="PROSITE" id="PS50082">
    <property type="entry name" value="WD_REPEATS_2"/>
    <property type="match status" value="12"/>
</dbReference>
<dbReference type="Gene3D" id="3.40.50.300">
    <property type="entry name" value="P-loop containing nucleotide triphosphate hydrolases"/>
    <property type="match status" value="1"/>
</dbReference>
<feature type="repeat" description="WD" evidence="3">
    <location>
        <begin position="1247"/>
        <end position="1279"/>
    </location>
</feature>
<dbReference type="InterPro" id="IPR020472">
    <property type="entry name" value="WD40_PAC1"/>
</dbReference>
<evidence type="ECO:0000313" key="6">
    <source>
        <dbReference type="Proteomes" id="UP000698800"/>
    </source>
</evidence>
<keyword evidence="1 3" id="KW-0853">WD repeat</keyword>
<dbReference type="Pfam" id="PF00400">
    <property type="entry name" value="WD40"/>
    <property type="match status" value="12"/>
</dbReference>
<dbReference type="CDD" id="cd00200">
    <property type="entry name" value="WD40"/>
    <property type="match status" value="2"/>
</dbReference>
<dbReference type="EMBL" id="JAGHQL010000275">
    <property type="protein sequence ID" value="KAH0534090.1"/>
    <property type="molecule type" value="Genomic_DNA"/>
</dbReference>
<dbReference type="InterPro" id="IPR007111">
    <property type="entry name" value="NACHT_NTPase"/>
</dbReference>
<dbReference type="PROSITE" id="PS50294">
    <property type="entry name" value="WD_REPEATS_REGION"/>
    <property type="match status" value="12"/>
</dbReference>
<dbReference type="InterPro" id="IPR019775">
    <property type="entry name" value="WD40_repeat_CS"/>
</dbReference>
<dbReference type="InterPro" id="IPR036322">
    <property type="entry name" value="WD40_repeat_dom_sf"/>
</dbReference>
<feature type="repeat" description="WD" evidence="3">
    <location>
        <begin position="982"/>
        <end position="1023"/>
    </location>
</feature>
<dbReference type="SUPFAM" id="SSF52540">
    <property type="entry name" value="P-loop containing nucleoside triphosphate hydrolases"/>
    <property type="match status" value="1"/>
</dbReference>
<dbReference type="SUPFAM" id="SSF50998">
    <property type="entry name" value="Quinoprotein alcohol dehydrogenase-like"/>
    <property type="match status" value="1"/>
</dbReference>
<dbReference type="SMART" id="SM00320">
    <property type="entry name" value="WD40"/>
    <property type="match status" value="12"/>
</dbReference>
<feature type="repeat" description="WD" evidence="3">
    <location>
        <begin position="940"/>
        <end position="981"/>
    </location>
</feature>
<dbReference type="InterPro" id="IPR050349">
    <property type="entry name" value="WD_LIS1/nudF_dynein_reg"/>
</dbReference>
<dbReference type="PRINTS" id="PR00320">
    <property type="entry name" value="GPROTEINBRPT"/>
</dbReference>
<keyword evidence="2" id="KW-0677">Repeat</keyword>
<feature type="repeat" description="WD" evidence="3">
    <location>
        <begin position="1289"/>
        <end position="1330"/>
    </location>
</feature>
<sequence>MMAKPRFRAEDYTIGWICALPIEHAAASEMLDEEHQDLPQDAADTNLYSLGRIGEHNVAIACLPAGQMGTTSATAVASQMKLKFTSIIFGLMVGIGGGVPSAESDIRLGDVVISQPHMQHGGVVQYDSGKIGSGQFSRTGSFNTPPTILLNALSKLRSNHLRRRSNLSVYLSELIRRLPSFAPENAGSDILFEPTYNHTGGPTCDRCGGDGIVKRTPRLDEEILIHYGTIASGNAVIKDGITRDTLSSSLGGVLCFEMEAAGLMNNFPCLVIRGICDYADSHKNKKWQPYAAATAAACAKELLSITPSIEEAACAKELLPATTSAKEAAPSDEKAKNSQCLRDLRLTDPRHDKKRIEATKDDLLENLCTWIFDEPTFRNWSNREDSRTLWISGGPGKGKTMMMIDLASKLPERMKSNSRPTLVSYFFCQSTVPELRSAVSVLRGLIYLLVVQQDTLLRHVRKRYDDAGSRLLEGPNALYSLWEILSDISNDPSLPSTYLMIDALDECDSGLDGLLKLITGKNSGLSPRVKWLLASRNQPTIQERLKPDGLRLNTSLELNSSHISSAVEAFISFKVRELARLKSYDSELQKDVQDYFCDKADGTFLWVALVCKELESVGPGLTRLVLKEFPTGLEPLYDRMVQQIEDGTHKGFAIFCKRILASVVLAYRPLHLSELGTASDLPEHLSESLEELVGLCGSLLAVREQTIHLVHQSAKDYFISGKGSNIFPSGLTGEHRKITYRLLKLMSKGLKRDICGLRAPGALARELKSEEVDKHLPRYIQYACCYWVYHFLEIYHLQPDQLGSCDHQQVHEFLQIHFLHWLEALSLMGKMYEGVLMVAALQSIPLVSEPATSRSSPGYEHNRYFKPVQNPHLLTMIHDAKRFILNNRSIIEEAPLQAYISALVFSPTSSVIRRQFTNQFPGWIRKLPIIQEDWGSSQTLEGHLSYVNAVSFSPDGGLLASGSADKTIRLWDPATGVPQATLKGHSSLVITVTFSPDGKLLASGSGDNTVRLWDPATGVPQATLKGHSTTGVPQATLKGHSSLVITVTFSPDGKLLASGSGDNTVRLWDPATGVPQATLKGHSDQVNTVTFSPDGKLLASGSNDSTVRLWDPATGVPQATLKGHSDWVNTVTFSPDSKLLASGSLDKTVRLWDPATGIPRSAFKGHSDLVHAVTFSPDGKLLASGSSDNTVRLWDPATEIPHCAFVRHSDSVYAVTLSPDDKLLASGSSDKTVRLWDPATGIPRSTFKGHSDLVHAVTFSPDGKLLASGSYDSTVRLWDPATGIPRSTFKGHSNWVYAVTFSPDGKLLASASYDKTVGLWDLATRSLLGTLEGHSDSVLAVTFSPDGKLLASASYDKTVRLWDLATRSLCGTLKGHSSPIYAVIFSPDGKLLASGSYDKTVRLWDLATRSLCGTLEGHSGSIYAVAFSPDGKLLASASYDNTNDTNPRADLKGTHSGWEHWGNFTKCD</sequence>
<feature type="repeat" description="WD" evidence="3">
    <location>
        <begin position="1415"/>
        <end position="1442"/>
    </location>
</feature>
<dbReference type="InterPro" id="IPR000845">
    <property type="entry name" value="Nucleoside_phosphorylase_d"/>
</dbReference>
<organism evidence="5 6">
    <name type="scientific">Glutinoglossum americanum</name>
    <dbReference type="NCBI Taxonomy" id="1670608"/>
    <lineage>
        <taxon>Eukaryota</taxon>
        <taxon>Fungi</taxon>
        <taxon>Dikarya</taxon>
        <taxon>Ascomycota</taxon>
        <taxon>Pezizomycotina</taxon>
        <taxon>Geoglossomycetes</taxon>
        <taxon>Geoglossales</taxon>
        <taxon>Geoglossaceae</taxon>
        <taxon>Glutinoglossum</taxon>
    </lineage>
</organism>
<protein>
    <recommendedName>
        <fullName evidence="4">NACHT domain-containing protein</fullName>
    </recommendedName>
</protein>
<evidence type="ECO:0000313" key="5">
    <source>
        <dbReference type="EMBL" id="KAH0534090.1"/>
    </source>
</evidence>
<comment type="caution">
    <text evidence="5">The sequence shown here is derived from an EMBL/GenBank/DDBJ whole genome shotgun (WGS) entry which is preliminary data.</text>
</comment>
<dbReference type="SUPFAM" id="SSF50978">
    <property type="entry name" value="WD40 repeat-like"/>
    <property type="match status" value="1"/>
</dbReference>
<dbReference type="PROSITE" id="PS00678">
    <property type="entry name" value="WD_REPEATS_1"/>
    <property type="match status" value="3"/>
</dbReference>
<dbReference type="OrthoDB" id="674604at2759"/>
<dbReference type="InterPro" id="IPR011047">
    <property type="entry name" value="Quinoprotein_ADH-like_sf"/>
</dbReference>
<dbReference type="InterPro" id="IPR056884">
    <property type="entry name" value="NPHP3-like_N"/>
</dbReference>
<dbReference type="Proteomes" id="UP000698800">
    <property type="component" value="Unassembled WGS sequence"/>
</dbReference>
<gene>
    <name evidence="5" type="ORF">FGG08_007309</name>
</gene>
<dbReference type="InterPro" id="IPR001680">
    <property type="entry name" value="WD40_rpt"/>
</dbReference>
<feature type="repeat" description="WD" evidence="3">
    <location>
        <begin position="1121"/>
        <end position="1153"/>
    </location>
</feature>
<evidence type="ECO:0000256" key="3">
    <source>
        <dbReference type="PROSITE-ProRule" id="PRU00221"/>
    </source>
</evidence>
<dbReference type="Pfam" id="PF24883">
    <property type="entry name" value="NPHP3_N"/>
    <property type="match status" value="1"/>
</dbReference>
<dbReference type="Pfam" id="PF01048">
    <property type="entry name" value="PNP_UDP_1"/>
    <property type="match status" value="1"/>
</dbReference>
<feature type="repeat" description="WD" evidence="3">
    <location>
        <begin position="1373"/>
        <end position="1414"/>
    </location>
</feature>
<keyword evidence="6" id="KW-1185">Reference proteome</keyword>
<evidence type="ECO:0000256" key="2">
    <source>
        <dbReference type="ARBA" id="ARBA00022737"/>
    </source>
</evidence>
<dbReference type="SUPFAM" id="SSF53167">
    <property type="entry name" value="Purine and uridine phosphorylases"/>
    <property type="match status" value="1"/>
</dbReference>
<accession>A0A9P8L069</accession>
<dbReference type="InterPro" id="IPR027417">
    <property type="entry name" value="P-loop_NTPase"/>
</dbReference>
<feature type="repeat" description="WD" evidence="3">
    <location>
        <begin position="1205"/>
        <end position="1237"/>
    </location>
</feature>